<dbReference type="VEuPathDB" id="MicrosporidiaDB:NEQG_02360"/>
<comment type="function">
    <text evidence="8">Component of the signal peptidase complex (SPC) which catalyzes the cleavage of N-terminal signal sequences from nascent proteins as they are translocated into the lumen of the endoplasmic reticulum. Dispensable for SPC enzymatic activity.</text>
</comment>
<dbReference type="GO" id="GO:0045047">
    <property type="term" value="P:protein targeting to ER"/>
    <property type="evidence" value="ECO:0007669"/>
    <property type="project" value="TreeGrafter"/>
</dbReference>
<dbReference type="PANTHER" id="PTHR13202:SF0">
    <property type="entry name" value="SIGNAL PEPTIDASE COMPLEX SUBUNIT 1"/>
    <property type="match status" value="1"/>
</dbReference>
<keyword evidence="5" id="KW-0256">Endoplasmic reticulum</keyword>
<evidence type="ECO:0000256" key="6">
    <source>
        <dbReference type="ARBA" id="ARBA00022989"/>
    </source>
</evidence>
<name>I3EE32_NEMP3</name>
<dbReference type="GO" id="GO:0005787">
    <property type="term" value="C:signal peptidase complex"/>
    <property type="evidence" value="ECO:0007669"/>
    <property type="project" value="InterPro"/>
</dbReference>
<proteinExistence type="inferred from homology"/>
<feature type="transmembrane region" description="Helical" evidence="9">
    <location>
        <begin position="53"/>
        <end position="76"/>
    </location>
</feature>
<sequence>MKFISAIQTACNKIDPPVDYIGQHLANRIIHTTLILGIILALISGYIYKDIFIMGYVYVFSSILCLILTVPAWGIFRRNKVCNV</sequence>
<dbReference type="InterPro" id="IPR009542">
    <property type="entry name" value="Spc1/SPCS1"/>
</dbReference>
<evidence type="ECO:0000256" key="3">
    <source>
        <dbReference type="ARBA" id="ARBA00017059"/>
    </source>
</evidence>
<dbReference type="HOGENOM" id="CLU_134505_2_1_1"/>
<dbReference type="PANTHER" id="PTHR13202">
    <property type="entry name" value="MICROSOMAL SIGNAL PEPTIDASE 12 KDA SUBUNIT"/>
    <property type="match status" value="1"/>
</dbReference>
<evidence type="ECO:0000256" key="7">
    <source>
        <dbReference type="ARBA" id="ARBA00023136"/>
    </source>
</evidence>
<accession>I3EE32</accession>
<evidence type="ECO:0000256" key="8">
    <source>
        <dbReference type="ARBA" id="ARBA00045204"/>
    </source>
</evidence>
<dbReference type="Pfam" id="PF06645">
    <property type="entry name" value="SPC12"/>
    <property type="match status" value="1"/>
</dbReference>
<evidence type="ECO:0000313" key="10">
    <source>
        <dbReference type="EMBL" id="EIJ87479.1"/>
    </source>
</evidence>
<keyword evidence="6 9" id="KW-1133">Transmembrane helix</keyword>
<organism evidence="10 11">
    <name type="scientific">Nematocida parisii (strain ERTm3)</name>
    <name type="common">Nematode killer fungus</name>
    <dbReference type="NCBI Taxonomy" id="935791"/>
    <lineage>
        <taxon>Eukaryota</taxon>
        <taxon>Fungi</taxon>
        <taxon>Fungi incertae sedis</taxon>
        <taxon>Microsporidia</taxon>
        <taxon>Nematocida</taxon>
    </lineage>
</organism>
<protein>
    <recommendedName>
        <fullName evidence="3">Signal peptidase complex subunit 1</fullName>
    </recommendedName>
</protein>
<reference evidence="10" key="1">
    <citation type="submission" date="2011-01" db="EMBL/GenBank/DDBJ databases">
        <title>The Genome Sequence of Nematocida parisii strain ERTm3.</title>
        <authorList>
            <consortium name="The Broad Institute Genome Sequencing Platform"/>
            <consortium name="The Broad Institute Genome Sequencing Center for Infectious Disease"/>
            <person name="Cuomo C."/>
            <person name="Troemel E."/>
            <person name="Young S.K."/>
            <person name="Zeng Q."/>
            <person name="Gargeya S."/>
            <person name="Fitzgerald M."/>
            <person name="Haas B."/>
            <person name="Abouelleil A."/>
            <person name="Alvarado L."/>
            <person name="Arachchi H.M."/>
            <person name="Berlin A."/>
            <person name="Chapman S.B."/>
            <person name="Gearin G."/>
            <person name="Goldberg J."/>
            <person name="Griggs A."/>
            <person name="Gujja S."/>
            <person name="Hansen M."/>
            <person name="Heiman D."/>
            <person name="Howarth C."/>
            <person name="Larimer J."/>
            <person name="Lui A."/>
            <person name="MacDonald P.J.P."/>
            <person name="McCowen C."/>
            <person name="Montmayeur A."/>
            <person name="Murphy C."/>
            <person name="Neiman D."/>
            <person name="Pearson M."/>
            <person name="Priest M."/>
            <person name="Roberts A."/>
            <person name="Saif S."/>
            <person name="Shea T."/>
            <person name="Sisk P."/>
            <person name="Stolte C."/>
            <person name="Sykes S."/>
            <person name="Wortman J."/>
            <person name="Nusbaum C."/>
            <person name="Birren B."/>
        </authorList>
    </citation>
    <scope>NUCLEOTIDE SEQUENCE</scope>
    <source>
        <strain evidence="10">ERTm3</strain>
    </source>
</reference>
<evidence type="ECO:0000256" key="9">
    <source>
        <dbReference type="SAM" id="Phobius"/>
    </source>
</evidence>
<evidence type="ECO:0000256" key="4">
    <source>
        <dbReference type="ARBA" id="ARBA00022692"/>
    </source>
</evidence>
<dbReference type="OrthoDB" id="263893at2759"/>
<comment type="subcellular location">
    <subcellularLocation>
        <location evidence="1">Endoplasmic reticulum membrane</location>
        <topology evidence="1">Multi-pass membrane protein</topology>
    </subcellularLocation>
</comment>
<keyword evidence="11" id="KW-1185">Reference proteome</keyword>
<dbReference type="AlphaFoldDB" id="I3EE32"/>
<keyword evidence="4 9" id="KW-0812">Transmembrane</keyword>
<comment type="similarity">
    <text evidence="2">Belongs to the SPCS1 family.</text>
</comment>
<evidence type="ECO:0000313" key="11">
    <source>
        <dbReference type="Proteomes" id="UP000002872"/>
    </source>
</evidence>
<evidence type="ECO:0000256" key="2">
    <source>
        <dbReference type="ARBA" id="ARBA00005245"/>
    </source>
</evidence>
<evidence type="ECO:0000256" key="1">
    <source>
        <dbReference type="ARBA" id="ARBA00004477"/>
    </source>
</evidence>
<gene>
    <name evidence="10" type="ORF">NEQG_02360</name>
</gene>
<keyword evidence="7 9" id="KW-0472">Membrane</keyword>
<dbReference type="EMBL" id="GL870882">
    <property type="protein sequence ID" value="EIJ87479.1"/>
    <property type="molecule type" value="Genomic_DNA"/>
</dbReference>
<dbReference type="InParanoid" id="I3EE32"/>
<feature type="transmembrane region" description="Helical" evidence="9">
    <location>
        <begin position="29"/>
        <end position="47"/>
    </location>
</feature>
<dbReference type="Proteomes" id="UP000002872">
    <property type="component" value="Unassembled WGS sequence"/>
</dbReference>
<dbReference type="GO" id="GO:0006465">
    <property type="term" value="P:signal peptide processing"/>
    <property type="evidence" value="ECO:0007669"/>
    <property type="project" value="InterPro"/>
</dbReference>
<evidence type="ECO:0000256" key="5">
    <source>
        <dbReference type="ARBA" id="ARBA00022824"/>
    </source>
</evidence>